<organism evidence="1 2">
    <name type="scientific">Prymnesium parvum</name>
    <name type="common">Toxic golden alga</name>
    <dbReference type="NCBI Taxonomy" id="97485"/>
    <lineage>
        <taxon>Eukaryota</taxon>
        <taxon>Haptista</taxon>
        <taxon>Haptophyta</taxon>
        <taxon>Prymnesiophyceae</taxon>
        <taxon>Prymnesiales</taxon>
        <taxon>Prymnesiaceae</taxon>
        <taxon>Prymnesium</taxon>
    </lineage>
</organism>
<comment type="caution">
    <text evidence="1">The sequence shown here is derived from an EMBL/GenBank/DDBJ whole genome shotgun (WGS) entry which is preliminary data.</text>
</comment>
<dbReference type="EMBL" id="JBGBPQ010000013">
    <property type="protein sequence ID" value="KAL1512060.1"/>
    <property type="molecule type" value="Genomic_DNA"/>
</dbReference>
<name>A0AB34J5X6_PRYPA</name>
<accession>A0AB34J5X6</accession>
<proteinExistence type="predicted"/>
<dbReference type="AlphaFoldDB" id="A0AB34J5X6"/>
<reference evidence="1 2" key="1">
    <citation type="journal article" date="2024" name="Science">
        <title>Giant polyketide synthase enzymes in the biosynthesis of giant marine polyether toxins.</title>
        <authorList>
            <person name="Fallon T.R."/>
            <person name="Shende V.V."/>
            <person name="Wierzbicki I.H."/>
            <person name="Pendleton A.L."/>
            <person name="Watervoot N.F."/>
            <person name="Auber R.P."/>
            <person name="Gonzalez D.J."/>
            <person name="Wisecaver J.H."/>
            <person name="Moore B.S."/>
        </authorList>
    </citation>
    <scope>NUCLEOTIDE SEQUENCE [LARGE SCALE GENOMIC DNA]</scope>
    <source>
        <strain evidence="1 2">12B1</strain>
    </source>
</reference>
<protein>
    <recommendedName>
        <fullName evidence="3">RNA-directed RNA polymerase</fullName>
    </recommendedName>
</protein>
<dbReference type="Proteomes" id="UP001515480">
    <property type="component" value="Unassembled WGS sequence"/>
</dbReference>
<evidence type="ECO:0008006" key="3">
    <source>
        <dbReference type="Google" id="ProtNLM"/>
    </source>
</evidence>
<sequence>MLKANGFFAVQARERWSISEDLIYRPGHHWLAQAPDMLEVRKITKRETINGQSFNVGDYMIRIGRYFDRDACDLSGLTFEEWQPELVFTPDDVGSKISISQQGHIKIGRLSRPDVFWDDVTPPMLSRVTILSVNNDSGSINFSMEPLDRPTVQPRKGGRRAAVVSAPLPKRYRMHAEIDAMIRARCW</sequence>
<gene>
    <name evidence="1" type="ORF">AB1Y20_005333</name>
</gene>
<evidence type="ECO:0000313" key="1">
    <source>
        <dbReference type="EMBL" id="KAL1512060.1"/>
    </source>
</evidence>
<evidence type="ECO:0000313" key="2">
    <source>
        <dbReference type="Proteomes" id="UP001515480"/>
    </source>
</evidence>
<keyword evidence="2" id="KW-1185">Reference proteome</keyword>